<dbReference type="RefSeq" id="WP_030829320.1">
    <property type="nucleotide sequence ID" value="NZ_JBFBKA010000025.1"/>
</dbReference>
<sequence>MADEYFLLVCDDVPHDVVLTDPGTRTLDVVHVIRRLTGLSLWHSKVLAVQVPAVILAGVPQEDAESAVTALRDAGAQAEARQQPEPDLLKP</sequence>
<dbReference type="Gene3D" id="3.30.1390.10">
    <property type="match status" value="1"/>
</dbReference>
<organism evidence="3 4">
    <name type="scientific">Streptomyces caelestis</name>
    <dbReference type="NCBI Taxonomy" id="36816"/>
    <lineage>
        <taxon>Bacteria</taxon>
        <taxon>Bacillati</taxon>
        <taxon>Actinomycetota</taxon>
        <taxon>Actinomycetes</taxon>
        <taxon>Kitasatosporales</taxon>
        <taxon>Streptomycetaceae</taxon>
        <taxon>Streptomyces</taxon>
    </lineage>
</organism>
<reference evidence="3 4" key="1">
    <citation type="submission" date="2015-07" db="EMBL/GenBank/DDBJ databases">
        <authorList>
            <person name="Noorani M."/>
        </authorList>
    </citation>
    <scope>NUCLEOTIDE SEQUENCE [LARGE SCALE GENOMIC DNA]</scope>
    <source>
        <strain evidence="3 4">NRRL B-24567</strain>
    </source>
</reference>
<dbReference type="GO" id="GO:0003735">
    <property type="term" value="F:structural constituent of ribosome"/>
    <property type="evidence" value="ECO:0007669"/>
    <property type="project" value="InterPro"/>
</dbReference>
<accession>A0A0M8QLL9</accession>
<dbReference type="Pfam" id="PF00542">
    <property type="entry name" value="Ribosomal_L12"/>
    <property type="match status" value="1"/>
</dbReference>
<gene>
    <name evidence="3" type="ORF">ADK41_27450</name>
</gene>
<keyword evidence="4" id="KW-1185">Reference proteome</keyword>
<dbReference type="SUPFAM" id="SSF54736">
    <property type="entry name" value="ClpS-like"/>
    <property type="match status" value="1"/>
</dbReference>
<evidence type="ECO:0000313" key="4">
    <source>
        <dbReference type="Proteomes" id="UP000037773"/>
    </source>
</evidence>
<dbReference type="PATRIC" id="fig|36816.3.peg.5945"/>
<name>A0A0M8QLL9_9ACTN</name>
<evidence type="ECO:0000256" key="1">
    <source>
        <dbReference type="SAM" id="MobiDB-lite"/>
    </source>
</evidence>
<protein>
    <submittedName>
        <fullName evidence="3">50S ribosomal protein L7/L12</fullName>
    </submittedName>
</protein>
<dbReference type="OrthoDB" id="3872576at2"/>
<dbReference type="AlphaFoldDB" id="A0A0M8QLL9"/>
<feature type="domain" description="Large ribosomal subunit protein bL12 C-terminal" evidence="2">
    <location>
        <begin position="16"/>
        <end position="79"/>
    </location>
</feature>
<feature type="compositionally biased region" description="Basic and acidic residues" evidence="1">
    <location>
        <begin position="82"/>
        <end position="91"/>
    </location>
</feature>
<dbReference type="GO" id="GO:0006412">
    <property type="term" value="P:translation"/>
    <property type="evidence" value="ECO:0007669"/>
    <property type="project" value="InterPro"/>
</dbReference>
<dbReference type="EMBL" id="LGCN01000221">
    <property type="protein sequence ID" value="KOT33864.1"/>
    <property type="molecule type" value="Genomic_DNA"/>
</dbReference>
<dbReference type="InterPro" id="IPR013823">
    <property type="entry name" value="Ribosomal_bL12_C"/>
</dbReference>
<keyword evidence="3" id="KW-0687">Ribonucleoprotein</keyword>
<evidence type="ECO:0000259" key="2">
    <source>
        <dbReference type="Pfam" id="PF00542"/>
    </source>
</evidence>
<dbReference type="InterPro" id="IPR014719">
    <property type="entry name" value="Ribosomal_bL12_C/ClpS-like"/>
</dbReference>
<keyword evidence="3" id="KW-0689">Ribosomal protein</keyword>
<dbReference type="GO" id="GO:0005840">
    <property type="term" value="C:ribosome"/>
    <property type="evidence" value="ECO:0007669"/>
    <property type="project" value="UniProtKB-KW"/>
</dbReference>
<dbReference type="Proteomes" id="UP000037773">
    <property type="component" value="Unassembled WGS sequence"/>
</dbReference>
<evidence type="ECO:0000313" key="3">
    <source>
        <dbReference type="EMBL" id="KOT33864.1"/>
    </source>
</evidence>
<proteinExistence type="predicted"/>
<feature type="region of interest" description="Disordered" evidence="1">
    <location>
        <begin position="68"/>
        <end position="91"/>
    </location>
</feature>
<comment type="caution">
    <text evidence="3">The sequence shown here is derived from an EMBL/GenBank/DDBJ whole genome shotgun (WGS) entry which is preliminary data.</text>
</comment>